<keyword evidence="3" id="KW-1133">Transmembrane helix</keyword>
<keyword evidence="6" id="KW-1185">Reference proteome</keyword>
<dbReference type="EMBL" id="REFO01000015">
    <property type="protein sequence ID" value="RMA93050.1"/>
    <property type="molecule type" value="Genomic_DNA"/>
</dbReference>
<dbReference type="InterPro" id="IPR050469">
    <property type="entry name" value="Diguanylate_Cyclase"/>
</dbReference>
<organism evidence="5 6">
    <name type="scientific">Hydrogenothermus marinus</name>
    <dbReference type="NCBI Taxonomy" id="133270"/>
    <lineage>
        <taxon>Bacteria</taxon>
        <taxon>Pseudomonadati</taxon>
        <taxon>Aquificota</taxon>
        <taxon>Aquificia</taxon>
        <taxon>Aquificales</taxon>
        <taxon>Hydrogenothermaceae</taxon>
        <taxon>Hydrogenothermus</taxon>
    </lineage>
</organism>
<sequence length="222" mass="25760">MIFTTIAHLIGIINLPYKPISYITFYLAIFLIIYIGNSFIKETVNTLNLLYEVANFDTLTNVYNRRKLYEILEYEIEKVKRYKRPLSLMIIDIDDFKKINDTYGHNFGDEILKEVAKILKSNIRKIDYVGRLGGEEFLVILPETTKEEAFFVGEKLRSAVERYFEANYGKKLTISIGISELDESLLCNEDCKLEKIILDLIEVADKSLYIAKRNGKNMVIIS</sequence>
<name>A0A3M0B6K6_9AQUI</name>
<dbReference type="InterPro" id="IPR043128">
    <property type="entry name" value="Rev_trsase/Diguanyl_cyclase"/>
</dbReference>
<dbReference type="SUPFAM" id="SSF55073">
    <property type="entry name" value="Nucleotide cyclase"/>
    <property type="match status" value="1"/>
</dbReference>
<comment type="caution">
    <text evidence="5">The sequence shown here is derived from an EMBL/GenBank/DDBJ whole genome shotgun (WGS) entry which is preliminary data.</text>
</comment>
<evidence type="ECO:0000256" key="2">
    <source>
        <dbReference type="ARBA" id="ARBA00034247"/>
    </source>
</evidence>
<gene>
    <name evidence="5" type="ORF">CLV39_1530</name>
</gene>
<feature type="domain" description="GGDEF" evidence="4">
    <location>
        <begin position="84"/>
        <end position="222"/>
    </location>
</feature>
<dbReference type="PANTHER" id="PTHR45138">
    <property type="entry name" value="REGULATORY COMPONENTS OF SENSORY TRANSDUCTION SYSTEM"/>
    <property type="match status" value="1"/>
</dbReference>
<dbReference type="EC" id="2.7.7.65" evidence="1"/>
<evidence type="ECO:0000256" key="1">
    <source>
        <dbReference type="ARBA" id="ARBA00012528"/>
    </source>
</evidence>
<evidence type="ECO:0000313" key="5">
    <source>
        <dbReference type="EMBL" id="RMA93050.1"/>
    </source>
</evidence>
<accession>A0A3M0B6K6</accession>
<dbReference type="AlphaFoldDB" id="A0A3M0B6K6"/>
<dbReference type="SMART" id="SM00267">
    <property type="entry name" value="GGDEF"/>
    <property type="match status" value="1"/>
</dbReference>
<comment type="catalytic activity">
    <reaction evidence="2">
        <text>2 GTP = 3',3'-c-di-GMP + 2 diphosphate</text>
        <dbReference type="Rhea" id="RHEA:24898"/>
        <dbReference type="ChEBI" id="CHEBI:33019"/>
        <dbReference type="ChEBI" id="CHEBI:37565"/>
        <dbReference type="ChEBI" id="CHEBI:58805"/>
        <dbReference type="EC" id="2.7.7.65"/>
    </reaction>
</comment>
<dbReference type="CDD" id="cd01949">
    <property type="entry name" value="GGDEF"/>
    <property type="match status" value="1"/>
</dbReference>
<protein>
    <recommendedName>
        <fullName evidence="1">diguanylate cyclase</fullName>
        <ecNumber evidence="1">2.7.7.65</ecNumber>
    </recommendedName>
</protein>
<dbReference type="PANTHER" id="PTHR45138:SF9">
    <property type="entry name" value="DIGUANYLATE CYCLASE DGCM-RELATED"/>
    <property type="match status" value="1"/>
</dbReference>
<feature type="transmembrane region" description="Helical" evidence="3">
    <location>
        <begin position="20"/>
        <end position="40"/>
    </location>
</feature>
<dbReference type="GO" id="GO:0052621">
    <property type="term" value="F:diguanylate cyclase activity"/>
    <property type="evidence" value="ECO:0007669"/>
    <property type="project" value="UniProtKB-EC"/>
</dbReference>
<dbReference type="FunFam" id="3.30.70.270:FF:000001">
    <property type="entry name" value="Diguanylate cyclase domain protein"/>
    <property type="match status" value="1"/>
</dbReference>
<dbReference type="NCBIfam" id="TIGR00254">
    <property type="entry name" value="GGDEF"/>
    <property type="match status" value="1"/>
</dbReference>
<evidence type="ECO:0000313" key="6">
    <source>
        <dbReference type="Proteomes" id="UP000280842"/>
    </source>
</evidence>
<dbReference type="Proteomes" id="UP000280842">
    <property type="component" value="Unassembled WGS sequence"/>
</dbReference>
<evidence type="ECO:0000256" key="3">
    <source>
        <dbReference type="SAM" id="Phobius"/>
    </source>
</evidence>
<dbReference type="InterPro" id="IPR000160">
    <property type="entry name" value="GGDEF_dom"/>
</dbReference>
<dbReference type="Pfam" id="PF00990">
    <property type="entry name" value="GGDEF"/>
    <property type="match status" value="1"/>
</dbReference>
<reference evidence="5 6" key="1">
    <citation type="submission" date="2018-10" db="EMBL/GenBank/DDBJ databases">
        <title>Genomic Encyclopedia of Archaeal and Bacterial Type Strains, Phase II (KMG-II): from individual species to whole genera.</title>
        <authorList>
            <person name="Goeker M."/>
        </authorList>
    </citation>
    <scope>NUCLEOTIDE SEQUENCE [LARGE SCALE GENOMIC DNA]</scope>
    <source>
        <strain evidence="5 6">VM1</strain>
    </source>
</reference>
<keyword evidence="3" id="KW-0812">Transmembrane</keyword>
<dbReference type="Gene3D" id="3.30.70.270">
    <property type="match status" value="1"/>
</dbReference>
<keyword evidence="3" id="KW-0472">Membrane</keyword>
<dbReference type="PROSITE" id="PS50887">
    <property type="entry name" value="GGDEF"/>
    <property type="match status" value="1"/>
</dbReference>
<proteinExistence type="predicted"/>
<dbReference type="InterPro" id="IPR029787">
    <property type="entry name" value="Nucleotide_cyclase"/>
</dbReference>
<evidence type="ECO:0000259" key="4">
    <source>
        <dbReference type="PROSITE" id="PS50887"/>
    </source>
</evidence>